<evidence type="ECO:0000313" key="2">
    <source>
        <dbReference type="Proteomes" id="UP000886998"/>
    </source>
</evidence>
<dbReference type="Proteomes" id="UP000886998">
    <property type="component" value="Unassembled WGS sequence"/>
</dbReference>
<organism evidence="1 2">
    <name type="scientific">Trichonephila inaurata madagascariensis</name>
    <dbReference type="NCBI Taxonomy" id="2747483"/>
    <lineage>
        <taxon>Eukaryota</taxon>
        <taxon>Metazoa</taxon>
        <taxon>Ecdysozoa</taxon>
        <taxon>Arthropoda</taxon>
        <taxon>Chelicerata</taxon>
        <taxon>Arachnida</taxon>
        <taxon>Araneae</taxon>
        <taxon>Araneomorphae</taxon>
        <taxon>Entelegynae</taxon>
        <taxon>Araneoidea</taxon>
        <taxon>Nephilidae</taxon>
        <taxon>Trichonephila</taxon>
        <taxon>Trichonephila inaurata</taxon>
    </lineage>
</organism>
<keyword evidence="2" id="KW-1185">Reference proteome</keyword>
<gene>
    <name evidence="1" type="ORF">TNIN_62531</name>
</gene>
<dbReference type="OrthoDB" id="6436563at2759"/>
<name>A0A8X6XMJ4_9ARAC</name>
<sequence length="144" mass="15663">MKFSTSSKQPDALWKGSRVRAGANYLEGWLHSLECGKPGYTKSKCPDCNPSKGDPAHFGILKVSSLSPANRNAVLRISINGVSPGTAFAIVVQVIQLQEQLFILSFSQQGAAFEKHAHISILAVYPCYPEGSSYVPSNRSHWKA</sequence>
<accession>A0A8X6XMJ4</accession>
<proteinExistence type="predicted"/>
<dbReference type="EMBL" id="BMAV01010716">
    <property type="protein sequence ID" value="GFY56019.1"/>
    <property type="molecule type" value="Genomic_DNA"/>
</dbReference>
<comment type="caution">
    <text evidence="1">The sequence shown here is derived from an EMBL/GenBank/DDBJ whole genome shotgun (WGS) entry which is preliminary data.</text>
</comment>
<dbReference type="AlphaFoldDB" id="A0A8X6XMJ4"/>
<reference evidence="1" key="1">
    <citation type="submission" date="2020-08" db="EMBL/GenBank/DDBJ databases">
        <title>Multicomponent nature underlies the extraordinary mechanical properties of spider dragline silk.</title>
        <authorList>
            <person name="Kono N."/>
            <person name="Nakamura H."/>
            <person name="Mori M."/>
            <person name="Yoshida Y."/>
            <person name="Ohtoshi R."/>
            <person name="Malay A.D."/>
            <person name="Moran D.A.P."/>
            <person name="Tomita M."/>
            <person name="Numata K."/>
            <person name="Arakawa K."/>
        </authorList>
    </citation>
    <scope>NUCLEOTIDE SEQUENCE</scope>
</reference>
<evidence type="ECO:0000313" key="1">
    <source>
        <dbReference type="EMBL" id="GFY56019.1"/>
    </source>
</evidence>
<protein>
    <submittedName>
        <fullName evidence="1">Uncharacterized protein</fullName>
    </submittedName>
</protein>